<reference evidence="1" key="1">
    <citation type="journal article" date="2012" name="J. Bacteriol.">
        <title>Genome sequences of type strains of seven species of the marine bacterium Pseudoalteromonas.</title>
        <authorList>
            <person name="Xie B.B."/>
            <person name="Shu Y.L."/>
            <person name="Qin Q.L."/>
            <person name="Rong J.C."/>
            <person name="Zhang X.Y."/>
            <person name="Chen X.L."/>
            <person name="Shi M."/>
            <person name="He H.L."/>
            <person name="Zhou B.C."/>
            <person name="Zhang Y.Z."/>
        </authorList>
    </citation>
    <scope>NUCLEOTIDE SEQUENCE</scope>
    <source>
        <strain evidence="1">DSM 8771</strain>
    </source>
</reference>
<name>A0AAD4FR09_9GAMM</name>
<dbReference type="AlphaFoldDB" id="A0AAD4FR09"/>
<dbReference type="EMBL" id="AHBZ03000022">
    <property type="protein sequence ID" value="KAF7768825.1"/>
    <property type="molecule type" value="Genomic_DNA"/>
</dbReference>
<evidence type="ECO:0000313" key="2">
    <source>
        <dbReference type="Proteomes" id="UP000016487"/>
    </source>
</evidence>
<gene>
    <name evidence="1" type="ORF">PCIT_a3329</name>
</gene>
<evidence type="ECO:0000313" key="1">
    <source>
        <dbReference type="EMBL" id="KAF7768825.1"/>
    </source>
</evidence>
<sequence length="41" mass="4490">MPALIAGIAVFNIEKLPILPWIPHTFIYVITIKSQLAVGLS</sequence>
<organism evidence="1 2">
    <name type="scientific">Pseudoalteromonas citrea</name>
    <dbReference type="NCBI Taxonomy" id="43655"/>
    <lineage>
        <taxon>Bacteria</taxon>
        <taxon>Pseudomonadati</taxon>
        <taxon>Pseudomonadota</taxon>
        <taxon>Gammaproteobacteria</taxon>
        <taxon>Alteromonadales</taxon>
        <taxon>Pseudoalteromonadaceae</taxon>
        <taxon>Pseudoalteromonas</taxon>
    </lineage>
</organism>
<comment type="caution">
    <text evidence="1">The sequence shown here is derived from an EMBL/GenBank/DDBJ whole genome shotgun (WGS) entry which is preliminary data.</text>
</comment>
<accession>A0AAD4FR09</accession>
<proteinExistence type="predicted"/>
<protein>
    <submittedName>
        <fullName evidence="1">Uncharacterized protein</fullName>
    </submittedName>
</protein>
<reference evidence="1" key="2">
    <citation type="submission" date="2015-03" db="EMBL/GenBank/DDBJ databases">
        <title>Genome sequence of Pseudoalteromonas citrea.</title>
        <authorList>
            <person name="Xie B.-B."/>
            <person name="Rong J.-C."/>
            <person name="Qin Q.-L."/>
            <person name="Zhang Y.-Z."/>
        </authorList>
    </citation>
    <scope>NUCLEOTIDE SEQUENCE</scope>
    <source>
        <strain evidence="1">DSM 8771</strain>
    </source>
</reference>
<dbReference type="Proteomes" id="UP000016487">
    <property type="component" value="Unassembled WGS sequence"/>
</dbReference>